<evidence type="ECO:0000256" key="2">
    <source>
        <dbReference type="SAM" id="Phobius"/>
    </source>
</evidence>
<dbReference type="EMBL" id="CALLCH030000011">
    <property type="protein sequence ID" value="CAI4214479.1"/>
    <property type="molecule type" value="Genomic_DNA"/>
</dbReference>
<evidence type="ECO:0008006" key="5">
    <source>
        <dbReference type="Google" id="ProtNLM"/>
    </source>
</evidence>
<keyword evidence="4" id="KW-1185">Reference proteome</keyword>
<keyword evidence="2" id="KW-0472">Membrane</keyword>
<sequence>MYKTQTIPTFSNQNAFRQDPPLLSLVAPVVLADLGLESEDIPTQCTQVCDPLLTLSRQCDVDDDQVGGDRNEDLLERQCLCTNQSFDVAGVAALCASCMSQNVRERDDLEDIDEIMRTCNFQSTTYAVSATTIVEGVTVTATRPTDINQLTTTAGSQPTPNNDNGNNNGNNDNNNNNNGGDSGAAAFAPGMMISVVAAAFAGAMLI</sequence>
<organism evidence="3 4">
    <name type="scientific">Parascedosporium putredinis</name>
    <dbReference type="NCBI Taxonomy" id="1442378"/>
    <lineage>
        <taxon>Eukaryota</taxon>
        <taxon>Fungi</taxon>
        <taxon>Dikarya</taxon>
        <taxon>Ascomycota</taxon>
        <taxon>Pezizomycotina</taxon>
        <taxon>Sordariomycetes</taxon>
        <taxon>Hypocreomycetidae</taxon>
        <taxon>Microascales</taxon>
        <taxon>Microascaceae</taxon>
        <taxon>Parascedosporium</taxon>
    </lineage>
</organism>
<gene>
    <name evidence="3" type="ORF">PPNO1_LOCUS4212</name>
</gene>
<evidence type="ECO:0000313" key="3">
    <source>
        <dbReference type="EMBL" id="CAI4214479.1"/>
    </source>
</evidence>
<keyword evidence="2" id="KW-1133">Transmembrane helix</keyword>
<feature type="region of interest" description="Disordered" evidence="1">
    <location>
        <begin position="145"/>
        <end position="181"/>
    </location>
</feature>
<keyword evidence="2" id="KW-0812">Transmembrane</keyword>
<reference evidence="3" key="1">
    <citation type="submission" date="2022-11" db="EMBL/GenBank/DDBJ databases">
        <authorList>
            <person name="Scott C."/>
            <person name="Bruce N."/>
        </authorList>
    </citation>
    <scope>NUCLEOTIDE SEQUENCE</scope>
</reference>
<dbReference type="Proteomes" id="UP000838763">
    <property type="component" value="Unassembled WGS sequence"/>
</dbReference>
<proteinExistence type="predicted"/>
<protein>
    <recommendedName>
        <fullName evidence="5">Protein CAP22</fullName>
    </recommendedName>
</protein>
<evidence type="ECO:0000256" key="1">
    <source>
        <dbReference type="SAM" id="MobiDB-lite"/>
    </source>
</evidence>
<comment type="caution">
    <text evidence="3">The sequence shown here is derived from an EMBL/GenBank/DDBJ whole genome shotgun (WGS) entry which is preliminary data.</text>
</comment>
<feature type="compositionally biased region" description="Polar residues" evidence="1">
    <location>
        <begin position="145"/>
        <end position="160"/>
    </location>
</feature>
<accession>A0A9P1H1Y4</accession>
<dbReference type="OrthoDB" id="4843554at2759"/>
<name>A0A9P1H1Y4_9PEZI</name>
<feature type="compositionally biased region" description="Low complexity" evidence="1">
    <location>
        <begin position="161"/>
        <end position="179"/>
    </location>
</feature>
<evidence type="ECO:0000313" key="4">
    <source>
        <dbReference type="Proteomes" id="UP000838763"/>
    </source>
</evidence>
<feature type="transmembrane region" description="Helical" evidence="2">
    <location>
        <begin position="184"/>
        <end position="205"/>
    </location>
</feature>
<dbReference type="AlphaFoldDB" id="A0A9P1H1Y4"/>